<keyword evidence="6 11" id="KW-0067">ATP-binding</keyword>
<evidence type="ECO:0000256" key="8">
    <source>
        <dbReference type="ARBA" id="ARBA00023146"/>
    </source>
</evidence>
<comment type="catalytic activity">
    <reaction evidence="10">
        <text>tRNA(Val) + L-valine + ATP = L-valyl-tRNA(Val) + AMP + diphosphate</text>
        <dbReference type="Rhea" id="RHEA:10704"/>
        <dbReference type="Rhea" id="RHEA-COMP:9672"/>
        <dbReference type="Rhea" id="RHEA-COMP:9708"/>
        <dbReference type="ChEBI" id="CHEBI:30616"/>
        <dbReference type="ChEBI" id="CHEBI:33019"/>
        <dbReference type="ChEBI" id="CHEBI:57762"/>
        <dbReference type="ChEBI" id="CHEBI:78442"/>
        <dbReference type="ChEBI" id="CHEBI:78537"/>
        <dbReference type="ChEBI" id="CHEBI:456215"/>
        <dbReference type="EC" id="6.1.1.9"/>
    </reaction>
</comment>
<keyword evidence="16" id="KW-1185">Reference proteome</keyword>
<keyword evidence="8 11" id="KW-0030">Aminoacyl-tRNA synthetase</keyword>
<dbReference type="GO" id="GO:0004832">
    <property type="term" value="F:valine-tRNA ligase activity"/>
    <property type="evidence" value="ECO:0007669"/>
    <property type="project" value="UniProtKB-EC"/>
</dbReference>
<comment type="similarity">
    <text evidence="2 11">Belongs to the class-I aminoacyl-tRNA synthetase family.</text>
</comment>
<feature type="domain" description="Aminoacyl-tRNA synthetase class Ia" evidence="13">
    <location>
        <begin position="56"/>
        <end position="726"/>
    </location>
</feature>
<dbReference type="Gene3D" id="3.40.50.620">
    <property type="entry name" value="HUPs"/>
    <property type="match status" value="2"/>
</dbReference>
<dbReference type="PANTHER" id="PTHR11946:SF109">
    <property type="entry name" value="VALINE--TRNA LIGASE"/>
    <property type="match status" value="1"/>
</dbReference>
<dbReference type="GO" id="GO:0006438">
    <property type="term" value="P:valyl-tRNA aminoacylation"/>
    <property type="evidence" value="ECO:0007669"/>
    <property type="project" value="InterPro"/>
</dbReference>
<protein>
    <recommendedName>
        <fullName evidence="3">valine--tRNA ligase</fullName>
        <ecNumber evidence="3">6.1.1.9</ecNumber>
    </recommendedName>
    <alternativeName>
        <fullName evidence="9">Valyl-tRNA synthetase</fullName>
    </alternativeName>
</protein>
<dbReference type="GO" id="GO:0002161">
    <property type="term" value="F:aminoacyl-tRNA deacylase activity"/>
    <property type="evidence" value="ECO:0007669"/>
    <property type="project" value="InterPro"/>
</dbReference>
<reference evidence="15" key="1">
    <citation type="submission" date="2020-12" db="EMBL/GenBank/DDBJ databases">
        <title>Metabolic potential, ecology and presence of endohyphal bacteria is reflected in genomic diversity of Mucoromycotina.</title>
        <authorList>
            <person name="Muszewska A."/>
            <person name="Okrasinska A."/>
            <person name="Steczkiewicz K."/>
            <person name="Drgas O."/>
            <person name="Orlowska M."/>
            <person name="Perlinska-Lenart U."/>
            <person name="Aleksandrzak-Piekarczyk T."/>
            <person name="Szatraj K."/>
            <person name="Zielenkiewicz U."/>
            <person name="Pilsyk S."/>
            <person name="Malc E."/>
            <person name="Mieczkowski P."/>
            <person name="Kruszewska J.S."/>
            <person name="Biernat P."/>
            <person name="Pawlowska J."/>
        </authorList>
    </citation>
    <scope>NUCLEOTIDE SEQUENCE</scope>
    <source>
        <strain evidence="15">WA0000067209</strain>
    </source>
</reference>
<name>A0A8H7UHV3_MORIS</name>
<dbReference type="SUPFAM" id="SSF50677">
    <property type="entry name" value="ValRS/IleRS/LeuRS editing domain"/>
    <property type="match status" value="1"/>
</dbReference>
<dbReference type="InterPro" id="IPR013155">
    <property type="entry name" value="M/V/L/I-tRNA-synth_anticd-bd"/>
</dbReference>
<accession>A0A8H7UHV3</accession>
<evidence type="ECO:0000313" key="15">
    <source>
        <dbReference type="EMBL" id="KAG2183650.1"/>
    </source>
</evidence>
<dbReference type="Gene3D" id="3.90.740.10">
    <property type="entry name" value="Valyl/Leucyl/Isoleucyl-tRNA synthetase, editing domain"/>
    <property type="match status" value="1"/>
</dbReference>
<dbReference type="CDD" id="cd00817">
    <property type="entry name" value="ValRS_core"/>
    <property type="match status" value="1"/>
</dbReference>
<evidence type="ECO:0000256" key="9">
    <source>
        <dbReference type="ARBA" id="ARBA00029936"/>
    </source>
</evidence>
<dbReference type="Proteomes" id="UP000654370">
    <property type="component" value="Unassembled WGS sequence"/>
</dbReference>
<dbReference type="FunFam" id="3.40.50.620:FF:000020">
    <property type="entry name" value="Valine--tRNA ligase, mitochondrial"/>
    <property type="match status" value="1"/>
</dbReference>
<evidence type="ECO:0000256" key="2">
    <source>
        <dbReference type="ARBA" id="ARBA00005594"/>
    </source>
</evidence>
<gene>
    <name evidence="15" type="ORF">INT43_006658</name>
</gene>
<dbReference type="Pfam" id="PF00133">
    <property type="entry name" value="tRNA-synt_1"/>
    <property type="match status" value="1"/>
</dbReference>
<evidence type="ECO:0000256" key="5">
    <source>
        <dbReference type="ARBA" id="ARBA00022741"/>
    </source>
</evidence>
<dbReference type="NCBIfam" id="NF004349">
    <property type="entry name" value="PRK05729.1"/>
    <property type="match status" value="1"/>
</dbReference>
<evidence type="ECO:0000256" key="1">
    <source>
        <dbReference type="ARBA" id="ARBA00004496"/>
    </source>
</evidence>
<sequence>MATCHRIYREATFNQRCFSGKRLFSQSLRAYKHTEALKPRRPLANAYDPKTVENGWYEWWESQGYFGPRELSGDKDGERPKFNMITPPPNVTGSLHIGHALTFSLEDAIVRWKRMSGYDVSWIPGTDHAGIGTQSVVEKQLMKDRQVSRHDLGREEFVGEIWKWREHYGNRIIKQIRKMGASVDWDKGYFTMDNERSAAVQNSFIKLYEDGLIYRDSRLVNWCCALETVISDIEVNCRSMYLISMGVLAYRDYGLKVDYEEIAGQTFKVLPGRSEGVEFGVLHKFAYPVVDPDGISELVVATTRIETMLGDCAVAVHPDDVRYKSLHGKKVIHPILQKEIPIVCDPELVDMEFGTGVVKITPAHDPNDYECGKRHKLPITSIFDKDGKLNDQCGVMELVGVDRFEARKSVVEQLQRLNVYRGKDTDHAMRLAICSRSGDVIEPLIQPQWYISTKELANKVLQHTAAGDIKVSPVHHKNELNRWLNNIQDWCISRQLWWGHRIPAYHVQLATGLDATDFWIMAHNEQELNTNIQKQFTLRNIPQDTQYKVRQDEDVLDTWFSSGLLPLSASGWTGPGTVAVSNKDHTIKEASTKLTSKKERYPLTVMETGLDIIFFWVARMAMLCTYFTGQPPFKDVFLHAMIRDAQGRKMSKSLGNVIDPLHVIEGVDLETLKQTVRTGNLAPSEVNRSIKNLEIEYPDGIPACGTDSLRFALISYTQQTRQINMDLKNVVATSYFGNKIWNLFKFGLSRMQLMDMKLSSDLTDRLPTKEELGSMPLVNRYILSRLASAVSAAHNGFEKLRLHEATDSTRKFIVEDLCDVYVEFSKSLISKDNQEHAALSSLKILSACMDVALRLTHPFMPFVTEELWQHFKEQHHDQGQYKSPPSLMLEAFPTNEQFAIYKDEQVEAGFQTVLSIISASRSLRQSNRVSIGKELPFKIWSYQGSDAEGNNQLLKYSSEIKDFIKASSLNIIQAESSEELELPEPVAMKMISPSLKVYVPMKDILRAQPQSDVKSIQSRITKLEKKISKTDRELERLMTQINRGGYQAATPSDIQQKNR</sequence>
<dbReference type="SUPFAM" id="SSF47323">
    <property type="entry name" value="Anticodon-binding domain of a subclass of class I aminoacyl-tRNA synthetases"/>
    <property type="match status" value="1"/>
</dbReference>
<dbReference type="FunFam" id="3.90.740.10:FF:000005">
    <property type="entry name" value="Valine--tRNA ligase, mitochondrial"/>
    <property type="match status" value="1"/>
</dbReference>
<evidence type="ECO:0000256" key="10">
    <source>
        <dbReference type="ARBA" id="ARBA00047552"/>
    </source>
</evidence>
<evidence type="ECO:0000256" key="7">
    <source>
        <dbReference type="ARBA" id="ARBA00022917"/>
    </source>
</evidence>
<evidence type="ECO:0000256" key="3">
    <source>
        <dbReference type="ARBA" id="ARBA00013169"/>
    </source>
</evidence>
<dbReference type="EC" id="6.1.1.9" evidence="3"/>
<dbReference type="OrthoDB" id="629407at2759"/>
<proteinExistence type="inferred from homology"/>
<comment type="subcellular location">
    <subcellularLocation>
        <location evidence="1">Cytoplasm</location>
    </subcellularLocation>
</comment>
<dbReference type="AlphaFoldDB" id="A0A8H7UHV3"/>
<evidence type="ECO:0000256" key="11">
    <source>
        <dbReference type="RuleBase" id="RU363035"/>
    </source>
</evidence>
<evidence type="ECO:0000259" key="14">
    <source>
        <dbReference type="Pfam" id="PF08264"/>
    </source>
</evidence>
<comment type="caution">
    <text evidence="15">The sequence shown here is derived from an EMBL/GenBank/DDBJ whole genome shotgun (WGS) entry which is preliminary data.</text>
</comment>
<dbReference type="GO" id="GO:0005829">
    <property type="term" value="C:cytosol"/>
    <property type="evidence" value="ECO:0007669"/>
    <property type="project" value="TreeGrafter"/>
</dbReference>
<dbReference type="SUPFAM" id="SSF52374">
    <property type="entry name" value="Nucleotidylyl transferase"/>
    <property type="match status" value="1"/>
</dbReference>
<evidence type="ECO:0000256" key="6">
    <source>
        <dbReference type="ARBA" id="ARBA00022840"/>
    </source>
</evidence>
<dbReference type="GO" id="GO:0005524">
    <property type="term" value="F:ATP binding"/>
    <property type="evidence" value="ECO:0007669"/>
    <property type="project" value="UniProtKB-KW"/>
</dbReference>
<dbReference type="InterPro" id="IPR002303">
    <property type="entry name" value="Valyl-tRNA_ligase"/>
</dbReference>
<keyword evidence="12" id="KW-0175">Coiled coil</keyword>
<dbReference type="InterPro" id="IPR002300">
    <property type="entry name" value="aa-tRNA-synth_Ia"/>
</dbReference>
<evidence type="ECO:0000256" key="4">
    <source>
        <dbReference type="ARBA" id="ARBA00022598"/>
    </source>
</evidence>
<dbReference type="NCBIfam" id="TIGR00422">
    <property type="entry name" value="valS"/>
    <property type="match status" value="1"/>
</dbReference>
<dbReference type="EMBL" id="JAEPQZ010000003">
    <property type="protein sequence ID" value="KAG2183650.1"/>
    <property type="molecule type" value="Genomic_DNA"/>
</dbReference>
<feature type="domain" description="Methionyl/Valyl/Leucyl/Isoleucyl-tRNA synthetase anticodon-binding" evidence="14">
    <location>
        <begin position="779"/>
        <end position="936"/>
    </location>
</feature>
<dbReference type="CDD" id="cd07962">
    <property type="entry name" value="Anticodon_Ia_Val"/>
    <property type="match status" value="1"/>
</dbReference>
<dbReference type="PRINTS" id="PR00986">
    <property type="entry name" value="TRNASYNTHVAL"/>
</dbReference>
<dbReference type="PROSITE" id="PS00178">
    <property type="entry name" value="AA_TRNA_LIGASE_I"/>
    <property type="match status" value="1"/>
</dbReference>
<dbReference type="InterPro" id="IPR009008">
    <property type="entry name" value="Val/Leu/Ile-tRNA-synth_edit"/>
</dbReference>
<dbReference type="PANTHER" id="PTHR11946">
    <property type="entry name" value="VALYL-TRNA SYNTHETASES"/>
    <property type="match status" value="1"/>
</dbReference>
<keyword evidence="7 11" id="KW-0648">Protein biosynthesis</keyword>
<dbReference type="Gene3D" id="1.10.730.10">
    <property type="entry name" value="Isoleucyl-tRNA Synthetase, Domain 1"/>
    <property type="match status" value="1"/>
</dbReference>
<dbReference type="HAMAP" id="MF_02004">
    <property type="entry name" value="Val_tRNA_synth_type1"/>
    <property type="match status" value="1"/>
</dbReference>
<evidence type="ECO:0000313" key="16">
    <source>
        <dbReference type="Proteomes" id="UP000654370"/>
    </source>
</evidence>
<evidence type="ECO:0000256" key="12">
    <source>
        <dbReference type="SAM" id="Coils"/>
    </source>
</evidence>
<keyword evidence="4 11" id="KW-0436">Ligase</keyword>
<organism evidence="15 16">
    <name type="scientific">Mortierella isabellina</name>
    <name type="common">Filamentous fungus</name>
    <name type="synonym">Umbelopsis isabellina</name>
    <dbReference type="NCBI Taxonomy" id="91625"/>
    <lineage>
        <taxon>Eukaryota</taxon>
        <taxon>Fungi</taxon>
        <taxon>Fungi incertae sedis</taxon>
        <taxon>Mucoromycota</taxon>
        <taxon>Mucoromycotina</taxon>
        <taxon>Umbelopsidomycetes</taxon>
        <taxon>Umbelopsidales</taxon>
        <taxon>Umbelopsidaceae</taxon>
        <taxon>Umbelopsis</taxon>
    </lineage>
</organism>
<dbReference type="InterPro" id="IPR033705">
    <property type="entry name" value="Anticodon_Ia_Val"/>
</dbReference>
<keyword evidence="5 11" id="KW-0547">Nucleotide-binding</keyword>
<dbReference type="InterPro" id="IPR009080">
    <property type="entry name" value="tRNAsynth_Ia_anticodon-bd"/>
</dbReference>
<dbReference type="FunFam" id="3.40.50.620:FF:000457">
    <property type="entry name" value="Predicted protein"/>
    <property type="match status" value="1"/>
</dbReference>
<evidence type="ECO:0000259" key="13">
    <source>
        <dbReference type="Pfam" id="PF00133"/>
    </source>
</evidence>
<dbReference type="InterPro" id="IPR014729">
    <property type="entry name" value="Rossmann-like_a/b/a_fold"/>
</dbReference>
<feature type="coiled-coil region" evidence="12">
    <location>
        <begin position="1013"/>
        <end position="1040"/>
    </location>
</feature>
<dbReference type="Pfam" id="PF08264">
    <property type="entry name" value="Anticodon_1"/>
    <property type="match status" value="1"/>
</dbReference>
<dbReference type="InterPro" id="IPR001412">
    <property type="entry name" value="aa-tRNA-synth_I_CS"/>
</dbReference>